<dbReference type="EMBL" id="AP023355">
    <property type="protein sequence ID" value="BCJ33931.1"/>
    <property type="molecule type" value="Genomic_DNA"/>
</dbReference>
<reference evidence="2 3" key="1">
    <citation type="submission" date="2020-08" db="EMBL/GenBank/DDBJ databases">
        <title>Whole genome shotgun sequence of Actinocatenispora thailandica NBRC 105041.</title>
        <authorList>
            <person name="Komaki H."/>
            <person name="Tamura T."/>
        </authorList>
    </citation>
    <scope>NUCLEOTIDE SEQUENCE [LARGE SCALE GENOMIC DNA]</scope>
    <source>
        <strain evidence="2 3">NBRC 105041</strain>
    </source>
</reference>
<dbReference type="Pfam" id="PF00107">
    <property type="entry name" value="ADH_zinc_N"/>
    <property type="match status" value="1"/>
</dbReference>
<dbReference type="InterPro" id="IPR036291">
    <property type="entry name" value="NAD(P)-bd_dom_sf"/>
</dbReference>
<proteinExistence type="predicted"/>
<dbReference type="InterPro" id="IPR051397">
    <property type="entry name" value="Zn-ADH-like_protein"/>
</dbReference>
<dbReference type="PANTHER" id="PTHR43677">
    <property type="entry name" value="SHORT-CHAIN DEHYDROGENASE/REDUCTASE"/>
    <property type="match status" value="1"/>
</dbReference>
<dbReference type="Gene3D" id="3.40.50.720">
    <property type="entry name" value="NAD(P)-binding Rossmann-like Domain"/>
    <property type="match status" value="1"/>
</dbReference>
<feature type="domain" description="Alcohol dehydrogenase-like C-terminal" evidence="1">
    <location>
        <begin position="10"/>
        <end position="97"/>
    </location>
</feature>
<dbReference type="AlphaFoldDB" id="A0A7R7DLY4"/>
<dbReference type="SUPFAM" id="SSF51735">
    <property type="entry name" value="NAD(P)-binding Rossmann-fold domains"/>
    <property type="match status" value="1"/>
</dbReference>
<organism evidence="2 3">
    <name type="scientific">Actinocatenispora thailandica</name>
    <dbReference type="NCBI Taxonomy" id="227318"/>
    <lineage>
        <taxon>Bacteria</taxon>
        <taxon>Bacillati</taxon>
        <taxon>Actinomycetota</taxon>
        <taxon>Actinomycetes</taxon>
        <taxon>Micromonosporales</taxon>
        <taxon>Micromonosporaceae</taxon>
        <taxon>Actinocatenispora</taxon>
    </lineage>
</organism>
<keyword evidence="3" id="KW-1185">Reference proteome</keyword>
<dbReference type="InterPro" id="IPR013149">
    <property type="entry name" value="ADH-like_C"/>
</dbReference>
<accession>A0A7R7DLY4</accession>
<protein>
    <recommendedName>
        <fullName evidence="1">Alcohol dehydrogenase-like C-terminal domain-containing protein</fullName>
    </recommendedName>
</protein>
<sequence length="106" mass="10888">MLVRGAAGSIGIAAVEIAARAGARVVAVTTSSAERGERLMEYGATHVLDRAGNSLRGHEPAGFDVIVDIVGGPALPAFLTRLVPNGRLVLVGLVAGPRRRTSARCC</sequence>
<dbReference type="Proteomes" id="UP000611640">
    <property type="component" value="Chromosome"/>
</dbReference>
<dbReference type="KEGG" id="atl:Athai_14340"/>
<gene>
    <name evidence="2" type="ORF">Athai_14340</name>
</gene>
<evidence type="ECO:0000259" key="1">
    <source>
        <dbReference type="Pfam" id="PF00107"/>
    </source>
</evidence>
<name>A0A7R7DLY4_9ACTN</name>
<evidence type="ECO:0000313" key="2">
    <source>
        <dbReference type="EMBL" id="BCJ33931.1"/>
    </source>
</evidence>
<dbReference type="PANTHER" id="PTHR43677:SF4">
    <property type="entry name" value="QUINONE OXIDOREDUCTASE-LIKE PROTEIN 2"/>
    <property type="match status" value="1"/>
</dbReference>
<dbReference type="GO" id="GO:0016491">
    <property type="term" value="F:oxidoreductase activity"/>
    <property type="evidence" value="ECO:0007669"/>
    <property type="project" value="TreeGrafter"/>
</dbReference>
<evidence type="ECO:0000313" key="3">
    <source>
        <dbReference type="Proteomes" id="UP000611640"/>
    </source>
</evidence>